<dbReference type="Pfam" id="PF00875">
    <property type="entry name" value="DNA_photolyase"/>
    <property type="match status" value="1"/>
</dbReference>
<evidence type="ECO:0000256" key="2">
    <source>
        <dbReference type="ARBA" id="ARBA00022630"/>
    </source>
</evidence>
<gene>
    <name evidence="7" type="ORF">GCM10017559_09140</name>
</gene>
<dbReference type="InterPro" id="IPR036155">
    <property type="entry name" value="Crypto/Photolyase_N_sf"/>
</dbReference>
<sequence>MTDTVIVLFSRDLRVHDHPALAAACERARHVVPLFVADPAVPSGNRWGFLSQCLADLRESLRERGGELVVRRGDTVAETMRLAGETGADAVYASLDVSTFARLRQRGLTEECERARMEYRLFPGLTVVPPDALRPSGGGDHYRVFTPYWRAWSGRARREVLKAPGTVSVPRSLFAGPLPEPECRTYELFTGGETVGRRRMEQWLRHCVREYTDGHDDMAGNRTSRLSPYLRFGCISPLELESLAGEAGNMWAAGATGPAGIVGLAGDADPAGEADPSGNARAEDTGDTGDAGDPREAAYARAAGEVAAFVRQLCWRDFFYQVTRAFPRMDRDDYRPRGNEWRGDEQAAQAWKEGMTGVPIVDAGMRQMLTEGWMHNRARLITGSFLVRRLGVDWRVGGDHFFEHLLDGDVANNYGNWQWVAGTGNDTRPNRPVNHIRQARRYDPDGEYVRRYVPELHAVPKRMIHEPWRLPVRVPGYPPPLVSMD</sequence>
<comment type="caution">
    <text evidence="7">The sequence shown here is derived from an EMBL/GenBank/DDBJ whole genome shotgun (WGS) entry which is preliminary data.</text>
</comment>
<feature type="region of interest" description="Disordered" evidence="5">
    <location>
        <begin position="266"/>
        <end position="294"/>
    </location>
</feature>
<dbReference type="SUPFAM" id="SSF48173">
    <property type="entry name" value="Cryptochrome/photolyase FAD-binding domain"/>
    <property type="match status" value="2"/>
</dbReference>
<dbReference type="Pfam" id="PF03441">
    <property type="entry name" value="FAD_binding_7"/>
    <property type="match status" value="1"/>
</dbReference>
<evidence type="ECO:0000313" key="8">
    <source>
        <dbReference type="Proteomes" id="UP001499930"/>
    </source>
</evidence>
<organism evidence="7 8">
    <name type="scientific">Streptosporangium longisporum</name>
    <dbReference type="NCBI Taxonomy" id="46187"/>
    <lineage>
        <taxon>Bacteria</taxon>
        <taxon>Bacillati</taxon>
        <taxon>Actinomycetota</taxon>
        <taxon>Actinomycetes</taxon>
        <taxon>Streptosporangiales</taxon>
        <taxon>Streptosporangiaceae</taxon>
        <taxon>Streptosporangium</taxon>
    </lineage>
</organism>
<evidence type="ECO:0000256" key="1">
    <source>
        <dbReference type="ARBA" id="ARBA00001974"/>
    </source>
</evidence>
<dbReference type="PROSITE" id="PS00394">
    <property type="entry name" value="DNA_PHOTOLYASES_1_1"/>
    <property type="match status" value="1"/>
</dbReference>
<accession>A0ABN3XRZ3</accession>
<keyword evidence="2" id="KW-0285">Flavoprotein</keyword>
<dbReference type="Gene3D" id="3.40.50.620">
    <property type="entry name" value="HUPs"/>
    <property type="match status" value="1"/>
</dbReference>
<dbReference type="Gene3D" id="1.10.579.10">
    <property type="entry name" value="DNA Cyclobutane Dipyrimidine Photolyase, subunit A, domain 3"/>
    <property type="match status" value="1"/>
</dbReference>
<dbReference type="RefSeq" id="WP_344888740.1">
    <property type="nucleotide sequence ID" value="NZ_BAAAWD010000006.1"/>
</dbReference>
<protein>
    <submittedName>
        <fullName evidence="7">Deoxyribodipyrimidine photo-lyase</fullName>
    </submittedName>
</protein>
<dbReference type="InterPro" id="IPR002081">
    <property type="entry name" value="Cryptochrome/DNA_photolyase_1"/>
</dbReference>
<reference evidence="7 8" key="1">
    <citation type="journal article" date="2019" name="Int. J. Syst. Evol. Microbiol.">
        <title>The Global Catalogue of Microorganisms (GCM) 10K type strain sequencing project: providing services to taxonomists for standard genome sequencing and annotation.</title>
        <authorList>
            <consortium name="The Broad Institute Genomics Platform"/>
            <consortium name="The Broad Institute Genome Sequencing Center for Infectious Disease"/>
            <person name="Wu L."/>
            <person name="Ma J."/>
        </authorList>
    </citation>
    <scope>NUCLEOTIDE SEQUENCE [LARGE SCALE GENOMIC DNA]</scope>
    <source>
        <strain evidence="7 8">JCM 3106</strain>
    </source>
</reference>
<dbReference type="InterPro" id="IPR005101">
    <property type="entry name" value="Cryptochr/Photolyase_FAD-bd"/>
</dbReference>
<dbReference type="Gene3D" id="1.25.40.80">
    <property type="match status" value="1"/>
</dbReference>
<feature type="compositionally biased region" description="Low complexity" evidence="5">
    <location>
        <begin position="266"/>
        <end position="278"/>
    </location>
</feature>
<dbReference type="PANTHER" id="PTHR11455:SF9">
    <property type="entry name" value="CRYPTOCHROME CIRCADIAN CLOCK 5 ISOFORM X1"/>
    <property type="match status" value="1"/>
</dbReference>
<keyword evidence="3" id="KW-0274">FAD</keyword>
<dbReference type="PROSITE" id="PS51645">
    <property type="entry name" value="PHR_CRY_ALPHA_BETA"/>
    <property type="match status" value="1"/>
</dbReference>
<evidence type="ECO:0000256" key="3">
    <source>
        <dbReference type="ARBA" id="ARBA00022827"/>
    </source>
</evidence>
<dbReference type="InterPro" id="IPR006050">
    <property type="entry name" value="DNA_photolyase_N"/>
</dbReference>
<proteinExistence type="predicted"/>
<comment type="cofactor">
    <cofactor evidence="1">
        <name>FAD</name>
        <dbReference type="ChEBI" id="CHEBI:57692"/>
    </cofactor>
</comment>
<keyword evidence="4" id="KW-0157">Chromophore</keyword>
<dbReference type="Proteomes" id="UP001499930">
    <property type="component" value="Unassembled WGS sequence"/>
</dbReference>
<dbReference type="SUPFAM" id="SSF52425">
    <property type="entry name" value="Cryptochrome/photolyase, N-terminal domain"/>
    <property type="match status" value="1"/>
</dbReference>
<dbReference type="InterPro" id="IPR036134">
    <property type="entry name" value="Crypto/Photolyase_FAD-like_sf"/>
</dbReference>
<dbReference type="PANTHER" id="PTHR11455">
    <property type="entry name" value="CRYPTOCHROME"/>
    <property type="match status" value="1"/>
</dbReference>
<evidence type="ECO:0000259" key="6">
    <source>
        <dbReference type="PROSITE" id="PS51645"/>
    </source>
</evidence>
<evidence type="ECO:0000313" key="7">
    <source>
        <dbReference type="EMBL" id="GAA2991351.1"/>
    </source>
</evidence>
<evidence type="ECO:0000256" key="4">
    <source>
        <dbReference type="ARBA" id="ARBA00022991"/>
    </source>
</evidence>
<dbReference type="InterPro" id="IPR014729">
    <property type="entry name" value="Rossmann-like_a/b/a_fold"/>
</dbReference>
<evidence type="ECO:0000256" key="5">
    <source>
        <dbReference type="SAM" id="MobiDB-lite"/>
    </source>
</evidence>
<keyword evidence="8" id="KW-1185">Reference proteome</keyword>
<feature type="domain" description="Photolyase/cryptochrome alpha/beta" evidence="6">
    <location>
        <begin position="3"/>
        <end position="127"/>
    </location>
</feature>
<dbReference type="EMBL" id="BAAAWD010000006">
    <property type="protein sequence ID" value="GAA2991351.1"/>
    <property type="molecule type" value="Genomic_DNA"/>
</dbReference>
<name>A0ABN3XRZ3_9ACTN</name>
<dbReference type="InterPro" id="IPR018394">
    <property type="entry name" value="DNA_photolyase_1_CS_C"/>
</dbReference>